<dbReference type="Pfam" id="PF17293">
    <property type="entry name" value="Arm-DNA-bind_5"/>
    <property type="match status" value="1"/>
</dbReference>
<gene>
    <name evidence="2" type="ORF">IAC08_09290</name>
</gene>
<protein>
    <recommendedName>
        <fullName evidence="1">Arm DNA-binding domain-containing protein</fullName>
    </recommendedName>
</protein>
<evidence type="ECO:0000313" key="2">
    <source>
        <dbReference type="EMBL" id="MBO8456575.1"/>
    </source>
</evidence>
<evidence type="ECO:0000313" key="3">
    <source>
        <dbReference type="Proteomes" id="UP000823617"/>
    </source>
</evidence>
<name>A0A9D9N1C2_9BACT</name>
<comment type="caution">
    <text evidence="2">The sequence shown here is derived from an EMBL/GenBank/DDBJ whole genome shotgun (WGS) entry which is preliminary data.</text>
</comment>
<dbReference type="InterPro" id="IPR035386">
    <property type="entry name" value="Arm-DNA-bind_5"/>
</dbReference>
<dbReference type="Proteomes" id="UP000823617">
    <property type="component" value="Unassembled WGS sequence"/>
</dbReference>
<reference evidence="2" key="1">
    <citation type="submission" date="2020-10" db="EMBL/GenBank/DDBJ databases">
        <authorList>
            <person name="Gilroy R."/>
        </authorList>
    </citation>
    <scope>NUCLEOTIDE SEQUENCE</scope>
    <source>
        <strain evidence="2">B1-3475</strain>
    </source>
</reference>
<feature type="non-terminal residue" evidence="2">
    <location>
        <position position="130"/>
    </location>
</feature>
<feature type="domain" description="Arm DNA-binding" evidence="1">
    <location>
        <begin position="6"/>
        <end position="73"/>
    </location>
</feature>
<dbReference type="AlphaFoldDB" id="A0A9D9N1C2"/>
<dbReference type="EMBL" id="JADIMK010000102">
    <property type="protein sequence ID" value="MBO8456575.1"/>
    <property type="molecule type" value="Genomic_DNA"/>
</dbReference>
<accession>A0A9D9N1C2</accession>
<evidence type="ECO:0000259" key="1">
    <source>
        <dbReference type="Pfam" id="PF17293"/>
    </source>
</evidence>
<organism evidence="2 3">
    <name type="scientific">Candidatus Cryptobacteroides intestinigallinarum</name>
    <dbReference type="NCBI Taxonomy" id="2840767"/>
    <lineage>
        <taxon>Bacteria</taxon>
        <taxon>Pseudomonadati</taxon>
        <taxon>Bacteroidota</taxon>
        <taxon>Bacteroidia</taxon>
        <taxon>Bacteroidales</taxon>
        <taxon>Candidatus Cryptobacteroides</taxon>
    </lineage>
</organism>
<reference evidence="2" key="2">
    <citation type="journal article" date="2021" name="PeerJ">
        <title>Extensive microbial diversity within the chicken gut microbiome revealed by metagenomics and culture.</title>
        <authorList>
            <person name="Gilroy R."/>
            <person name="Ravi A."/>
            <person name="Getino M."/>
            <person name="Pursley I."/>
            <person name="Horton D.L."/>
            <person name="Alikhan N.F."/>
            <person name="Baker D."/>
            <person name="Gharbi K."/>
            <person name="Hall N."/>
            <person name="Watson M."/>
            <person name="Adriaenssens E.M."/>
            <person name="Foster-Nyarko E."/>
            <person name="Jarju S."/>
            <person name="Secka A."/>
            <person name="Antonio M."/>
            <person name="Oren A."/>
            <person name="Chaudhuri R.R."/>
            <person name="La Ragione R."/>
            <person name="Hildebrand F."/>
            <person name="Pallen M.J."/>
        </authorList>
    </citation>
    <scope>NUCLEOTIDE SEQUENCE</scope>
    <source>
        <strain evidence="2">B1-3475</strain>
    </source>
</reference>
<proteinExistence type="predicted"/>
<sequence length="130" mass="15259">MGLTKVTLRKRLLPSGKITLYLDFYPAIRDPKTNKMSRREYLGIYLVGKPRTAEERELNKEKMITAEGLRAQRELSILRGDLGFIDKDTPKQDFLAYYHQNLAGHDQKWIRVYDHFKKYCGGECKMEDIT</sequence>